<sequence>MSQNTKRIVHQENTTIYDHNVKQYYLYLVSIQDRNNSTVSSNICAVVELLAQDGIYDSNADIFNNPDISQIAPLEMACANAIWQTFLQPLVAQEDETSLMHDVTQLQPKETETYCSKPGFQ</sequence>
<comment type="caution">
    <text evidence="1">The sequence shown here is derived from an EMBL/GenBank/DDBJ whole genome shotgun (WGS) entry which is preliminary data.</text>
</comment>
<organism evidence="1 2">
    <name type="scientific">Suillus subaureus</name>
    <dbReference type="NCBI Taxonomy" id="48587"/>
    <lineage>
        <taxon>Eukaryota</taxon>
        <taxon>Fungi</taxon>
        <taxon>Dikarya</taxon>
        <taxon>Basidiomycota</taxon>
        <taxon>Agaricomycotina</taxon>
        <taxon>Agaricomycetes</taxon>
        <taxon>Agaricomycetidae</taxon>
        <taxon>Boletales</taxon>
        <taxon>Suillineae</taxon>
        <taxon>Suillaceae</taxon>
        <taxon>Suillus</taxon>
    </lineage>
</organism>
<protein>
    <submittedName>
        <fullName evidence="1">Uncharacterized protein</fullName>
    </submittedName>
</protein>
<dbReference type="EMBL" id="JABBWG010000059">
    <property type="protein sequence ID" value="KAG1804311.1"/>
    <property type="molecule type" value="Genomic_DNA"/>
</dbReference>
<reference evidence="1" key="1">
    <citation type="journal article" date="2020" name="New Phytol.">
        <title>Comparative genomics reveals dynamic genome evolution in host specialist ectomycorrhizal fungi.</title>
        <authorList>
            <person name="Lofgren L.A."/>
            <person name="Nguyen N.H."/>
            <person name="Vilgalys R."/>
            <person name="Ruytinx J."/>
            <person name="Liao H.L."/>
            <person name="Branco S."/>
            <person name="Kuo A."/>
            <person name="LaButti K."/>
            <person name="Lipzen A."/>
            <person name="Andreopoulos W."/>
            <person name="Pangilinan J."/>
            <person name="Riley R."/>
            <person name="Hundley H."/>
            <person name="Na H."/>
            <person name="Barry K."/>
            <person name="Grigoriev I.V."/>
            <person name="Stajich J.E."/>
            <person name="Kennedy P.G."/>
        </authorList>
    </citation>
    <scope>NUCLEOTIDE SEQUENCE</scope>
    <source>
        <strain evidence="1">MN1</strain>
    </source>
</reference>
<keyword evidence="2" id="KW-1185">Reference proteome</keyword>
<evidence type="ECO:0000313" key="1">
    <source>
        <dbReference type="EMBL" id="KAG1804311.1"/>
    </source>
</evidence>
<accession>A0A9P7DVT3</accession>
<evidence type="ECO:0000313" key="2">
    <source>
        <dbReference type="Proteomes" id="UP000807769"/>
    </source>
</evidence>
<dbReference type="OrthoDB" id="4743193at2759"/>
<dbReference type="RefSeq" id="XP_041186879.1">
    <property type="nucleotide sequence ID" value="XM_041333574.1"/>
</dbReference>
<dbReference type="AlphaFoldDB" id="A0A9P7DVT3"/>
<proteinExistence type="predicted"/>
<name>A0A9P7DVT3_9AGAM</name>
<dbReference type="Proteomes" id="UP000807769">
    <property type="component" value="Unassembled WGS sequence"/>
</dbReference>
<gene>
    <name evidence="1" type="ORF">BJ212DRAFT_1304332</name>
</gene>
<dbReference type="GeneID" id="64627591"/>